<dbReference type="AlphaFoldDB" id="A0AAV9MKI0"/>
<name>A0AAV9MKI0_9SOLN</name>
<accession>A0AAV9MKI0</accession>
<evidence type="ECO:0000313" key="2">
    <source>
        <dbReference type="Proteomes" id="UP001311915"/>
    </source>
</evidence>
<proteinExistence type="predicted"/>
<gene>
    <name evidence="1" type="ORF">R3W88_001221</name>
</gene>
<keyword evidence="2" id="KW-1185">Reference proteome</keyword>
<sequence length="138" mass="16305">MSKSLVNYYEITSMILLTPRINWDIINKHDKIYVKIRLKYSVHQVHESCRIISQAKRHNKKLVMTITSPKCFLRDVTFSYSQLKIARSEVYLRKASGTLKLIKYIINPLKRILIIYNDHVPLAVINTHPKRTIFLSHK</sequence>
<comment type="caution">
    <text evidence="1">The sequence shown here is derived from an EMBL/GenBank/DDBJ whole genome shotgun (WGS) entry which is preliminary data.</text>
</comment>
<evidence type="ECO:0000313" key="1">
    <source>
        <dbReference type="EMBL" id="KAK4737524.1"/>
    </source>
</evidence>
<dbReference type="Proteomes" id="UP001311915">
    <property type="component" value="Unassembled WGS sequence"/>
</dbReference>
<protein>
    <submittedName>
        <fullName evidence="1">Uncharacterized protein</fullName>
    </submittedName>
</protein>
<organism evidence="1 2">
    <name type="scientific">Solanum pinnatisectum</name>
    <name type="common">tansyleaf nightshade</name>
    <dbReference type="NCBI Taxonomy" id="50273"/>
    <lineage>
        <taxon>Eukaryota</taxon>
        <taxon>Viridiplantae</taxon>
        <taxon>Streptophyta</taxon>
        <taxon>Embryophyta</taxon>
        <taxon>Tracheophyta</taxon>
        <taxon>Spermatophyta</taxon>
        <taxon>Magnoliopsida</taxon>
        <taxon>eudicotyledons</taxon>
        <taxon>Gunneridae</taxon>
        <taxon>Pentapetalae</taxon>
        <taxon>asterids</taxon>
        <taxon>lamiids</taxon>
        <taxon>Solanales</taxon>
        <taxon>Solanaceae</taxon>
        <taxon>Solanoideae</taxon>
        <taxon>Solaneae</taxon>
        <taxon>Solanum</taxon>
    </lineage>
</organism>
<reference evidence="1 2" key="1">
    <citation type="submission" date="2023-10" db="EMBL/GenBank/DDBJ databases">
        <title>Genome-Wide Identification Analysis in wild type Solanum Pinnatisectum Reveals Some Genes Defensing Phytophthora Infestans.</title>
        <authorList>
            <person name="Sun C."/>
        </authorList>
    </citation>
    <scope>NUCLEOTIDE SEQUENCE [LARGE SCALE GENOMIC DNA]</scope>
    <source>
        <strain evidence="1">LQN</strain>
        <tissue evidence="1">Leaf</tissue>
    </source>
</reference>
<dbReference type="EMBL" id="JAWPEI010000001">
    <property type="protein sequence ID" value="KAK4737524.1"/>
    <property type="molecule type" value="Genomic_DNA"/>
</dbReference>